<dbReference type="RefSeq" id="XP_008870723.1">
    <property type="nucleotide sequence ID" value="XM_008872501.1"/>
</dbReference>
<dbReference type="AlphaFoldDB" id="A0A024U4P7"/>
<evidence type="ECO:0000256" key="1">
    <source>
        <dbReference type="SAM" id="MobiDB-lite"/>
    </source>
</evidence>
<protein>
    <submittedName>
        <fullName evidence="2">Uncharacterized protein</fullName>
    </submittedName>
</protein>
<evidence type="ECO:0000313" key="2">
    <source>
        <dbReference type="EMBL" id="ETW00588.1"/>
    </source>
</evidence>
<name>A0A024U4P7_9STRA</name>
<organism evidence="2">
    <name type="scientific">Aphanomyces invadans</name>
    <dbReference type="NCBI Taxonomy" id="157072"/>
    <lineage>
        <taxon>Eukaryota</taxon>
        <taxon>Sar</taxon>
        <taxon>Stramenopiles</taxon>
        <taxon>Oomycota</taxon>
        <taxon>Saprolegniomycetes</taxon>
        <taxon>Saprolegniales</taxon>
        <taxon>Verrucalvaceae</taxon>
        <taxon>Aphanomyces</taxon>
    </lineage>
</organism>
<proteinExistence type="predicted"/>
<dbReference type="VEuPathDB" id="FungiDB:H310_07164"/>
<feature type="compositionally biased region" description="Basic and acidic residues" evidence="1">
    <location>
        <begin position="19"/>
        <end position="29"/>
    </location>
</feature>
<dbReference type="GeneID" id="20084214"/>
<gene>
    <name evidence="2" type="ORF">H310_07164</name>
</gene>
<reference evidence="2" key="1">
    <citation type="submission" date="2013-12" db="EMBL/GenBank/DDBJ databases">
        <title>The Genome Sequence of Aphanomyces invadans NJM9701.</title>
        <authorList>
            <consortium name="The Broad Institute Genomics Platform"/>
            <person name="Russ C."/>
            <person name="Tyler B."/>
            <person name="van West P."/>
            <person name="Dieguez-Uribeondo J."/>
            <person name="Young S.K."/>
            <person name="Zeng Q."/>
            <person name="Gargeya S."/>
            <person name="Fitzgerald M."/>
            <person name="Abouelleil A."/>
            <person name="Alvarado L."/>
            <person name="Chapman S.B."/>
            <person name="Gainer-Dewar J."/>
            <person name="Goldberg J."/>
            <person name="Griggs A."/>
            <person name="Gujja S."/>
            <person name="Hansen M."/>
            <person name="Howarth C."/>
            <person name="Imamovic A."/>
            <person name="Ireland A."/>
            <person name="Larimer J."/>
            <person name="McCowan C."/>
            <person name="Murphy C."/>
            <person name="Pearson M."/>
            <person name="Poon T.W."/>
            <person name="Priest M."/>
            <person name="Roberts A."/>
            <person name="Saif S."/>
            <person name="Shea T."/>
            <person name="Sykes S."/>
            <person name="Wortman J."/>
            <person name="Nusbaum C."/>
            <person name="Birren B."/>
        </authorList>
    </citation>
    <scope>NUCLEOTIDE SEQUENCE [LARGE SCALE GENOMIC DNA]</scope>
    <source>
        <strain evidence="2">NJM9701</strain>
    </source>
</reference>
<accession>A0A024U4P7</accession>
<dbReference type="EMBL" id="KI913964">
    <property type="protein sequence ID" value="ETW00588.1"/>
    <property type="molecule type" value="Genomic_DNA"/>
</dbReference>
<sequence>MQTYSINRLFSLLVVQGCERGRQKQERSTRGNTQGAKRRRQRSQRTRRLLHEVAGNRSQSRSHLADYPIPPIPVRRAFPGLCVSWPGVGRRLRPWCTGRYQ</sequence>
<feature type="compositionally biased region" description="Basic residues" evidence="1">
    <location>
        <begin position="36"/>
        <end position="48"/>
    </location>
</feature>
<feature type="region of interest" description="Disordered" evidence="1">
    <location>
        <begin position="19"/>
        <end position="48"/>
    </location>
</feature>